<dbReference type="EMBL" id="JBEUOH010000012">
    <property type="protein sequence ID" value="KAL0881112.1"/>
    <property type="molecule type" value="Genomic_DNA"/>
</dbReference>
<evidence type="ECO:0000313" key="3">
    <source>
        <dbReference type="Proteomes" id="UP001549920"/>
    </source>
</evidence>
<dbReference type="Proteomes" id="UP001549920">
    <property type="component" value="Unassembled WGS sequence"/>
</dbReference>
<gene>
    <name evidence="2" type="ORF">ABMA27_002233</name>
</gene>
<feature type="chain" id="PRO_5046420944" evidence="1">
    <location>
        <begin position="19"/>
        <end position="158"/>
    </location>
</feature>
<accession>A0ABR3HX28</accession>
<dbReference type="SUPFAM" id="SSF47565">
    <property type="entry name" value="Insect pheromone/odorant-binding proteins"/>
    <property type="match status" value="1"/>
</dbReference>
<comment type="caution">
    <text evidence="2">The sequence shown here is derived from an EMBL/GenBank/DDBJ whole genome shotgun (WGS) entry which is preliminary data.</text>
</comment>
<feature type="signal peptide" evidence="1">
    <location>
        <begin position="1"/>
        <end position="18"/>
    </location>
</feature>
<keyword evidence="3" id="KW-1185">Reference proteome</keyword>
<reference evidence="2 3" key="1">
    <citation type="submission" date="2024-06" db="EMBL/GenBank/DDBJ databases">
        <title>A chromosome-level genome assembly of beet webworm, Loxostege sticticalis.</title>
        <authorList>
            <person name="Zhang Y."/>
        </authorList>
    </citation>
    <scope>NUCLEOTIDE SEQUENCE [LARGE SCALE GENOMIC DNA]</scope>
    <source>
        <strain evidence="2">AQ026</strain>
        <tissue evidence="2">Whole body</tissue>
    </source>
</reference>
<proteinExistence type="predicted"/>
<organism evidence="2 3">
    <name type="scientific">Loxostege sticticalis</name>
    <name type="common">Beet webworm moth</name>
    <dbReference type="NCBI Taxonomy" id="481309"/>
    <lineage>
        <taxon>Eukaryota</taxon>
        <taxon>Metazoa</taxon>
        <taxon>Ecdysozoa</taxon>
        <taxon>Arthropoda</taxon>
        <taxon>Hexapoda</taxon>
        <taxon>Insecta</taxon>
        <taxon>Pterygota</taxon>
        <taxon>Neoptera</taxon>
        <taxon>Endopterygota</taxon>
        <taxon>Lepidoptera</taxon>
        <taxon>Glossata</taxon>
        <taxon>Ditrysia</taxon>
        <taxon>Pyraloidea</taxon>
        <taxon>Crambidae</taxon>
        <taxon>Pyraustinae</taxon>
        <taxon>Loxostege</taxon>
    </lineage>
</organism>
<dbReference type="InterPro" id="IPR036728">
    <property type="entry name" value="PBP_GOBP_sf"/>
</dbReference>
<sequence>MFRISVVVLVALIASILAAEQGENTDDQSLYIRKCCKKMALNPDSEAIYDECLETFKTSSDIYKCVATKKGITTPDGKLDVTKVNKYIEDEFRSEGPGLITAIKKACVEGDLSKFGPPDLNEVVKFFNCASYEKVMTCPDEAEDGSCDGGRFLMKRIE</sequence>
<evidence type="ECO:0000313" key="2">
    <source>
        <dbReference type="EMBL" id="KAL0881112.1"/>
    </source>
</evidence>
<protein>
    <submittedName>
        <fullName evidence="2">Uncharacterized protein</fullName>
    </submittedName>
</protein>
<name>A0ABR3HX28_LOXSC</name>
<evidence type="ECO:0000256" key="1">
    <source>
        <dbReference type="SAM" id="SignalP"/>
    </source>
</evidence>
<keyword evidence="1" id="KW-0732">Signal</keyword>